<evidence type="ECO:0008006" key="4">
    <source>
        <dbReference type="Google" id="ProtNLM"/>
    </source>
</evidence>
<accession>A0A7X8TJY3</accession>
<feature type="transmembrane region" description="Helical" evidence="1">
    <location>
        <begin position="97"/>
        <end position="115"/>
    </location>
</feature>
<dbReference type="EMBL" id="JABAHY010000005">
    <property type="protein sequence ID" value="NLS09737.1"/>
    <property type="molecule type" value="Genomic_DNA"/>
</dbReference>
<comment type="caution">
    <text evidence="2">The sequence shown here is derived from an EMBL/GenBank/DDBJ whole genome shotgun (WGS) entry which is preliminary data.</text>
</comment>
<sequence length="188" mass="19745">MTTELIPLDLAPGGEAGPLALLGILAVLALIDSTSFGTLLIPVWLLMAPGRLRAGRVLIYLAVVAGAYALIGLVLLGSLVLFGDQLVSAFSTDRESPVFLLAQAGTAAGLIWYSMRLDPWTEAGKRRKREREAGKTSGDRVTKFRTRAVGEGAQGGMGPLLALVLFLLGLFLGLNALGGLQEAEFLGL</sequence>
<dbReference type="AlphaFoldDB" id="A0A7X8TJY3"/>
<name>A0A7X8TJY3_9MICC</name>
<feature type="transmembrane region" description="Helical" evidence="1">
    <location>
        <begin position="20"/>
        <end position="45"/>
    </location>
</feature>
<protein>
    <recommendedName>
        <fullName evidence="4">GAP family protein</fullName>
    </recommendedName>
</protein>
<reference evidence="2 3" key="1">
    <citation type="submission" date="2020-04" db="EMBL/GenBank/DDBJ databases">
        <title>Nesterenkonia sp. nov., isolated from marine sediment.</title>
        <authorList>
            <person name="Zhang G."/>
        </authorList>
    </citation>
    <scope>NUCLEOTIDE SEQUENCE [LARGE SCALE GENOMIC DNA]</scope>
    <source>
        <strain evidence="2 3">MY13</strain>
    </source>
</reference>
<evidence type="ECO:0000313" key="3">
    <source>
        <dbReference type="Proteomes" id="UP000523139"/>
    </source>
</evidence>
<keyword evidence="1" id="KW-0812">Transmembrane</keyword>
<feature type="transmembrane region" description="Helical" evidence="1">
    <location>
        <begin position="160"/>
        <end position="180"/>
    </location>
</feature>
<evidence type="ECO:0000313" key="2">
    <source>
        <dbReference type="EMBL" id="NLS09737.1"/>
    </source>
</evidence>
<dbReference type="Proteomes" id="UP000523139">
    <property type="component" value="Unassembled WGS sequence"/>
</dbReference>
<proteinExistence type="predicted"/>
<evidence type="ECO:0000256" key="1">
    <source>
        <dbReference type="SAM" id="Phobius"/>
    </source>
</evidence>
<dbReference type="RefSeq" id="WP_168887233.1">
    <property type="nucleotide sequence ID" value="NZ_JABAHY010000005.1"/>
</dbReference>
<organism evidence="2 3">
    <name type="scientific">Nesterenkonia sedimenti</name>
    <dbReference type="NCBI Taxonomy" id="1463632"/>
    <lineage>
        <taxon>Bacteria</taxon>
        <taxon>Bacillati</taxon>
        <taxon>Actinomycetota</taxon>
        <taxon>Actinomycetes</taxon>
        <taxon>Micrococcales</taxon>
        <taxon>Micrococcaceae</taxon>
        <taxon>Nesterenkonia</taxon>
    </lineage>
</organism>
<gene>
    <name evidence="2" type="ORF">HGQ17_06900</name>
</gene>
<keyword evidence="3" id="KW-1185">Reference proteome</keyword>
<feature type="transmembrane region" description="Helical" evidence="1">
    <location>
        <begin position="57"/>
        <end position="82"/>
    </location>
</feature>
<keyword evidence="1" id="KW-0472">Membrane</keyword>
<keyword evidence="1" id="KW-1133">Transmembrane helix</keyword>